<dbReference type="EMBL" id="MDYQ01000062">
    <property type="protein sequence ID" value="PRP84454.1"/>
    <property type="molecule type" value="Genomic_DNA"/>
</dbReference>
<keyword evidence="2" id="KW-1185">Reference proteome</keyword>
<sequence>MSRERSTERRTHRGGTVAYRSRAEEVIGPAIMGSSSIKPYDYTTTLRTFMVGKNLATASATLSEGAVRS</sequence>
<evidence type="ECO:0000313" key="2">
    <source>
        <dbReference type="Proteomes" id="UP000241769"/>
    </source>
</evidence>
<reference evidence="1 2" key="1">
    <citation type="journal article" date="2018" name="Genome Biol. Evol.">
        <title>Multiple Roots of Fruiting Body Formation in Amoebozoa.</title>
        <authorList>
            <person name="Hillmann F."/>
            <person name="Forbes G."/>
            <person name="Novohradska S."/>
            <person name="Ferling I."/>
            <person name="Riege K."/>
            <person name="Groth M."/>
            <person name="Westermann M."/>
            <person name="Marz M."/>
            <person name="Spaller T."/>
            <person name="Winckler T."/>
            <person name="Schaap P."/>
            <person name="Glockner G."/>
        </authorList>
    </citation>
    <scope>NUCLEOTIDE SEQUENCE [LARGE SCALE GENOMIC DNA]</scope>
    <source>
        <strain evidence="1 2">Jena</strain>
    </source>
</reference>
<accession>A0A2P6NKG7</accession>
<gene>
    <name evidence="1" type="ORF">PROFUN_08039</name>
</gene>
<dbReference type="Proteomes" id="UP000241769">
    <property type="component" value="Unassembled WGS sequence"/>
</dbReference>
<evidence type="ECO:0000313" key="1">
    <source>
        <dbReference type="EMBL" id="PRP84454.1"/>
    </source>
</evidence>
<protein>
    <submittedName>
        <fullName evidence="1">Uncharacterized protein</fullName>
    </submittedName>
</protein>
<name>A0A2P6NKG7_9EUKA</name>
<proteinExistence type="predicted"/>
<dbReference type="InParanoid" id="A0A2P6NKG7"/>
<dbReference type="AlphaFoldDB" id="A0A2P6NKG7"/>
<organism evidence="1 2">
    <name type="scientific">Planoprotostelium fungivorum</name>
    <dbReference type="NCBI Taxonomy" id="1890364"/>
    <lineage>
        <taxon>Eukaryota</taxon>
        <taxon>Amoebozoa</taxon>
        <taxon>Evosea</taxon>
        <taxon>Variosea</taxon>
        <taxon>Cavosteliida</taxon>
        <taxon>Cavosteliaceae</taxon>
        <taxon>Planoprotostelium</taxon>
    </lineage>
</organism>
<comment type="caution">
    <text evidence="1">The sequence shown here is derived from an EMBL/GenBank/DDBJ whole genome shotgun (WGS) entry which is preliminary data.</text>
</comment>